<feature type="chain" id="PRO_5012912884" description="Receptor ligand binding region domain-containing protein" evidence="2">
    <location>
        <begin position="25"/>
        <end position="736"/>
    </location>
</feature>
<dbReference type="InterPro" id="IPR028082">
    <property type="entry name" value="Peripla_BP_I"/>
</dbReference>
<keyword evidence="1" id="KW-0812">Transmembrane</keyword>
<name>A0A1W0WQ12_HYPEX</name>
<comment type="caution">
    <text evidence="3">The sequence shown here is derived from an EMBL/GenBank/DDBJ whole genome shotgun (WGS) entry which is preliminary data.</text>
</comment>
<dbReference type="InterPro" id="IPR036397">
    <property type="entry name" value="RNaseH_sf"/>
</dbReference>
<evidence type="ECO:0000313" key="3">
    <source>
        <dbReference type="EMBL" id="OQV17296.1"/>
    </source>
</evidence>
<organism evidence="3 4">
    <name type="scientific">Hypsibius exemplaris</name>
    <name type="common">Freshwater tardigrade</name>
    <dbReference type="NCBI Taxonomy" id="2072580"/>
    <lineage>
        <taxon>Eukaryota</taxon>
        <taxon>Metazoa</taxon>
        <taxon>Ecdysozoa</taxon>
        <taxon>Tardigrada</taxon>
        <taxon>Eutardigrada</taxon>
        <taxon>Parachela</taxon>
        <taxon>Hypsibioidea</taxon>
        <taxon>Hypsibiidae</taxon>
        <taxon>Hypsibius</taxon>
    </lineage>
</organism>
<sequence>MFMQRRSLTFTWLWLVKSWLVCLAASKKLEVLIVTPGIMGFSATATIPRSGPGFDVAVNNVKAVYENLAFSQIYLYNLSIPDCPTFADNVVNIVSKFFYQKGSQNRTAGPVYIVTPGCMEFLHLNQLAAAWNVLLITTGTSDTIMSDKIKSPTWISTNPFPGAFFGEIFDRLFKMQQWTSVYVVLDLDSIPLYQVVFVALDAIVRPLVRTANILYSSKKVALDFPPLLDSFAKKSRDFAICAHAGNDKKVEKLVFRPDPFTIQQIMRHLGFYYGTVRRIIARDLAGKKRCKTKIHHLPEKQVAQGVLKVHACWSTSNEAIDEAWFYMFHVNNRRKIYHKFSGKENRQSWLKYCRQQHPKGVMSVAGISAKGLTAIRFVPSRTKGNSDLCVKHVLKPLFKKYIPNLYGRQGKSVALQRDSAATHTTLIMVQFLQDNNYQFILSADRPSHSPDLSPLNYSINGIFKRLMLFLGSPFQLRLLLVFIALVPFFYKTQGIFTWEAHDENDKIVRAAYRSLLLATMVDASAKGLHVSESRLEELKSAWNRGFMATPLYANMDLHDEPSIPHLASANAAIEILAQVLNESMSDSAFDPTDGRALARNFFNRTFETSSGQIVFDQIGVRVPSVSVAYFNETKGDFQVYLQSDITNRVFRWSVVRPVRWFNGSELPANEPLCGYVGDKIECHISAGIPQSHLNTAVGVVVVLFLAGSIYMGYLLRTYSLNASTWWNLNGSLLVPP</sequence>
<dbReference type="Proteomes" id="UP000192578">
    <property type="component" value="Unassembled WGS sequence"/>
</dbReference>
<dbReference type="SUPFAM" id="SSF53822">
    <property type="entry name" value="Periplasmic binding protein-like I"/>
    <property type="match status" value="2"/>
</dbReference>
<dbReference type="Gene3D" id="3.30.420.10">
    <property type="entry name" value="Ribonuclease H-like superfamily/Ribonuclease H"/>
    <property type="match status" value="1"/>
</dbReference>
<keyword evidence="1" id="KW-1133">Transmembrane helix</keyword>
<dbReference type="OrthoDB" id="6158579at2759"/>
<evidence type="ECO:0000256" key="1">
    <source>
        <dbReference type="SAM" id="Phobius"/>
    </source>
</evidence>
<dbReference type="AlphaFoldDB" id="A0A1W0WQ12"/>
<keyword evidence="4" id="KW-1185">Reference proteome</keyword>
<protein>
    <recommendedName>
        <fullName evidence="5">Receptor ligand binding region domain-containing protein</fullName>
    </recommendedName>
</protein>
<accession>A0A1W0WQ12</accession>
<reference evidence="4" key="1">
    <citation type="submission" date="2017-01" db="EMBL/GenBank/DDBJ databases">
        <title>Comparative genomics of anhydrobiosis in the tardigrade Hypsibius dujardini.</title>
        <authorList>
            <person name="Yoshida Y."/>
            <person name="Koutsovoulos G."/>
            <person name="Laetsch D."/>
            <person name="Stevens L."/>
            <person name="Kumar S."/>
            <person name="Horikawa D."/>
            <person name="Ishino K."/>
            <person name="Komine S."/>
            <person name="Tomita M."/>
            <person name="Blaxter M."/>
            <person name="Arakawa K."/>
        </authorList>
    </citation>
    <scope>NUCLEOTIDE SEQUENCE [LARGE SCALE GENOMIC DNA]</scope>
    <source>
        <strain evidence="4">Z151</strain>
    </source>
</reference>
<evidence type="ECO:0000313" key="4">
    <source>
        <dbReference type="Proteomes" id="UP000192578"/>
    </source>
</evidence>
<dbReference type="GO" id="GO:0003676">
    <property type="term" value="F:nucleic acid binding"/>
    <property type="evidence" value="ECO:0007669"/>
    <property type="project" value="InterPro"/>
</dbReference>
<gene>
    <name evidence="3" type="ORF">BV898_08547</name>
</gene>
<keyword evidence="2" id="KW-0732">Signal</keyword>
<keyword evidence="1" id="KW-0472">Membrane</keyword>
<evidence type="ECO:0008006" key="5">
    <source>
        <dbReference type="Google" id="ProtNLM"/>
    </source>
</evidence>
<proteinExistence type="predicted"/>
<feature type="signal peptide" evidence="2">
    <location>
        <begin position="1"/>
        <end position="24"/>
    </location>
</feature>
<dbReference type="EMBL" id="MTYJ01000062">
    <property type="protein sequence ID" value="OQV17296.1"/>
    <property type="molecule type" value="Genomic_DNA"/>
</dbReference>
<feature type="transmembrane region" description="Helical" evidence="1">
    <location>
        <begin position="693"/>
        <end position="715"/>
    </location>
</feature>
<feature type="transmembrane region" description="Helical" evidence="1">
    <location>
        <begin position="466"/>
        <end position="490"/>
    </location>
</feature>
<evidence type="ECO:0000256" key="2">
    <source>
        <dbReference type="SAM" id="SignalP"/>
    </source>
</evidence>
<dbReference type="Gene3D" id="3.40.50.2300">
    <property type="match status" value="2"/>
</dbReference>